<dbReference type="WBParaSite" id="GPUH_0000521601-mRNA-1">
    <property type="protein sequence ID" value="GPUH_0000521601-mRNA-1"/>
    <property type="gene ID" value="GPUH_0000521601"/>
</dbReference>
<name>A0A183D918_9BILA</name>
<proteinExistence type="predicted"/>
<reference evidence="3" key="1">
    <citation type="submission" date="2016-06" db="UniProtKB">
        <authorList>
            <consortium name="WormBaseParasite"/>
        </authorList>
    </citation>
    <scope>IDENTIFICATION</scope>
</reference>
<evidence type="ECO:0000313" key="3">
    <source>
        <dbReference type="WBParaSite" id="GPUH_0000521601-mRNA-1"/>
    </source>
</evidence>
<gene>
    <name evidence="1" type="ORF">GPUH_LOCUS5208</name>
</gene>
<dbReference type="AlphaFoldDB" id="A0A183D918"/>
<sequence length="96" mass="11512">MVEKHRVMPCLESNYEKLRGEAQIVQGEVLKLERKHMELAEKFVQGSVREGGPSQRHIQEFLRKNKDLADRRLMKIAQFEMMWQNYENKKKKMNAH</sequence>
<reference evidence="1 2" key="2">
    <citation type="submission" date="2018-11" db="EMBL/GenBank/DDBJ databases">
        <authorList>
            <consortium name="Pathogen Informatics"/>
        </authorList>
    </citation>
    <scope>NUCLEOTIDE SEQUENCE [LARGE SCALE GENOMIC DNA]</scope>
</reference>
<protein>
    <submittedName>
        <fullName evidence="1 3">Uncharacterized protein</fullName>
    </submittedName>
</protein>
<dbReference type="Proteomes" id="UP000271098">
    <property type="component" value="Unassembled WGS sequence"/>
</dbReference>
<organism evidence="3">
    <name type="scientific">Gongylonema pulchrum</name>
    <dbReference type="NCBI Taxonomy" id="637853"/>
    <lineage>
        <taxon>Eukaryota</taxon>
        <taxon>Metazoa</taxon>
        <taxon>Ecdysozoa</taxon>
        <taxon>Nematoda</taxon>
        <taxon>Chromadorea</taxon>
        <taxon>Rhabditida</taxon>
        <taxon>Spirurina</taxon>
        <taxon>Spiruromorpha</taxon>
        <taxon>Spiruroidea</taxon>
        <taxon>Gongylonematidae</taxon>
        <taxon>Gongylonema</taxon>
    </lineage>
</organism>
<keyword evidence="2" id="KW-1185">Reference proteome</keyword>
<accession>A0A183D918</accession>
<dbReference type="EMBL" id="UYRT01010749">
    <property type="protein sequence ID" value="VDK49682.1"/>
    <property type="molecule type" value="Genomic_DNA"/>
</dbReference>
<evidence type="ECO:0000313" key="2">
    <source>
        <dbReference type="Proteomes" id="UP000271098"/>
    </source>
</evidence>
<evidence type="ECO:0000313" key="1">
    <source>
        <dbReference type="EMBL" id="VDK49682.1"/>
    </source>
</evidence>